<feature type="region of interest" description="Disordered" evidence="1">
    <location>
        <begin position="149"/>
        <end position="183"/>
    </location>
</feature>
<feature type="compositionally biased region" description="Basic and acidic residues" evidence="1">
    <location>
        <begin position="17"/>
        <end position="33"/>
    </location>
</feature>
<dbReference type="PANTHER" id="PTHR34239">
    <property type="entry name" value="APPLE DOMAIN-CONTAINING PROTEIN"/>
    <property type="match status" value="1"/>
</dbReference>
<feature type="compositionally biased region" description="Polar residues" evidence="1">
    <location>
        <begin position="1"/>
        <end position="11"/>
    </location>
</feature>
<feature type="compositionally biased region" description="Low complexity" evidence="1">
    <location>
        <begin position="417"/>
        <end position="431"/>
    </location>
</feature>
<evidence type="ECO:0000313" key="2">
    <source>
        <dbReference type="Proteomes" id="UP000085678"/>
    </source>
</evidence>
<feature type="compositionally biased region" description="Basic residues" evidence="1">
    <location>
        <begin position="392"/>
        <end position="416"/>
    </location>
</feature>
<gene>
    <name evidence="3" type="primary">LOC106180299</name>
</gene>
<organism evidence="2 3">
    <name type="scientific">Lingula anatina</name>
    <name type="common">Brachiopod</name>
    <name type="synonym">Lingula unguis</name>
    <dbReference type="NCBI Taxonomy" id="7574"/>
    <lineage>
        <taxon>Eukaryota</taxon>
        <taxon>Metazoa</taxon>
        <taxon>Spiralia</taxon>
        <taxon>Lophotrochozoa</taxon>
        <taxon>Brachiopoda</taxon>
        <taxon>Linguliformea</taxon>
        <taxon>Lingulata</taxon>
        <taxon>Lingulida</taxon>
        <taxon>Linguloidea</taxon>
        <taxon>Lingulidae</taxon>
        <taxon>Lingula</taxon>
    </lineage>
</organism>
<evidence type="ECO:0000313" key="3">
    <source>
        <dbReference type="RefSeq" id="XP_013419711.1"/>
    </source>
</evidence>
<evidence type="ECO:0000256" key="1">
    <source>
        <dbReference type="SAM" id="MobiDB-lite"/>
    </source>
</evidence>
<dbReference type="OMA" id="KPHANRQ"/>
<protein>
    <submittedName>
        <fullName evidence="3">Uncharacterized protein LOC106180299</fullName>
    </submittedName>
</protein>
<dbReference type="OrthoDB" id="6159952at2759"/>
<dbReference type="Proteomes" id="UP000085678">
    <property type="component" value="Unplaced"/>
</dbReference>
<proteinExistence type="predicted"/>
<dbReference type="AlphaFoldDB" id="A0A1S3KBS5"/>
<feature type="region of interest" description="Disordered" evidence="1">
    <location>
        <begin position="1"/>
        <end position="116"/>
    </location>
</feature>
<feature type="compositionally biased region" description="Acidic residues" evidence="1">
    <location>
        <begin position="155"/>
        <end position="171"/>
    </location>
</feature>
<dbReference type="GeneID" id="106180299"/>
<keyword evidence="2" id="KW-1185">Reference proteome</keyword>
<name>A0A1S3KBS5_LINAN</name>
<dbReference type="InParanoid" id="A0A1S3KBS5"/>
<accession>A0A1S3KBS5</accession>
<sequence>MAESTSATDVVSSIIEDMDKTRSRSDSKLEKASGSKSASGKRDGGKKQKEKDRQTPLLATGTAKMGTTTRSQDRAVSDTGATKPKEVIFSLKELESSGPASDEVGYSGGSHKDGAENTCQTRELQAQIDTLTKAVSTILPVVQRISANMGAHDSSDEDDNIHVEDEDDLDESRDHTTAGNEATAGNDDLLALLSQSLKTKEACGPAVDAELAEKIDTMMSTGISDQRLTEVKEKYLRPDNCQYLVVPQCQREVWTGAGEILRNRDLKLQRVQGPLVKGMTCLTEVMNSLMGAVRDKNDMPSGRELLEKLSDCLCLLAGSNAEINLRRKDVWKTEMPDNTKGLCAASRPVTNFLFGSDLSTAVKELTETHKMTTQFKRFTPSFKRFSPYNKPHANRQGKLTSHHQSQRPFLGHRGKSSQKQSGKSGSWSYGKQGRKPPNTKGQSHNWY</sequence>
<dbReference type="PANTHER" id="PTHR34239:SF2">
    <property type="entry name" value="TRANSPOSABLE ELEMENT P TRANSPOSASE_THAP9 CONSERVED DOMAIN-CONTAINING PROTEIN"/>
    <property type="match status" value="1"/>
</dbReference>
<feature type="compositionally biased region" description="Basic and acidic residues" evidence="1">
    <location>
        <begin position="40"/>
        <end position="54"/>
    </location>
</feature>
<dbReference type="KEGG" id="lak:106180299"/>
<feature type="region of interest" description="Disordered" evidence="1">
    <location>
        <begin position="382"/>
        <end position="447"/>
    </location>
</feature>
<reference evidence="3" key="1">
    <citation type="submission" date="2025-08" db="UniProtKB">
        <authorList>
            <consortium name="RefSeq"/>
        </authorList>
    </citation>
    <scope>IDENTIFICATION</scope>
    <source>
        <tissue evidence="3">Gonads</tissue>
    </source>
</reference>
<dbReference type="RefSeq" id="XP_013419711.1">
    <property type="nucleotide sequence ID" value="XM_013564257.1"/>
</dbReference>